<feature type="compositionally biased region" description="Low complexity" evidence="1">
    <location>
        <begin position="251"/>
        <end position="263"/>
    </location>
</feature>
<feature type="region of interest" description="Disordered" evidence="1">
    <location>
        <begin position="501"/>
        <end position="674"/>
    </location>
</feature>
<dbReference type="EMBL" id="CM003110">
    <property type="protein sequence ID" value="KUI74559.1"/>
    <property type="molecule type" value="Genomic_DNA"/>
</dbReference>
<dbReference type="SMR" id="A0A194WDU2"/>
<feature type="compositionally biased region" description="Basic and acidic residues" evidence="1">
    <location>
        <begin position="925"/>
        <end position="938"/>
    </location>
</feature>
<feature type="compositionally biased region" description="Polar residues" evidence="1">
    <location>
        <begin position="1077"/>
        <end position="1088"/>
    </location>
</feature>
<feature type="compositionally biased region" description="Low complexity" evidence="1">
    <location>
        <begin position="1430"/>
        <end position="1441"/>
    </location>
</feature>
<dbReference type="SUPFAM" id="SSF54928">
    <property type="entry name" value="RNA-binding domain, RBD"/>
    <property type="match status" value="1"/>
</dbReference>
<feature type="compositionally biased region" description="Low complexity" evidence="1">
    <location>
        <begin position="1222"/>
        <end position="1237"/>
    </location>
</feature>
<feature type="compositionally biased region" description="Polar residues" evidence="1">
    <location>
        <begin position="597"/>
        <end position="629"/>
    </location>
</feature>
<feature type="region of interest" description="Disordered" evidence="1">
    <location>
        <begin position="396"/>
        <end position="465"/>
    </location>
</feature>
<evidence type="ECO:0000313" key="3">
    <source>
        <dbReference type="Proteomes" id="UP000078559"/>
    </source>
</evidence>
<feature type="compositionally biased region" description="Basic and acidic residues" evidence="1">
    <location>
        <begin position="1370"/>
        <end position="1380"/>
    </location>
</feature>
<dbReference type="Proteomes" id="UP000078559">
    <property type="component" value="Chromosome 13"/>
</dbReference>
<feature type="compositionally biased region" description="Basic and acidic residues" evidence="1">
    <location>
        <begin position="1749"/>
        <end position="1761"/>
    </location>
</feature>
<feature type="compositionally biased region" description="Basic residues" evidence="1">
    <location>
        <begin position="1247"/>
        <end position="1260"/>
    </location>
</feature>
<accession>A0A194WDU2</accession>
<feature type="compositionally biased region" description="Basic residues" evidence="1">
    <location>
        <begin position="1535"/>
        <end position="1544"/>
    </location>
</feature>
<evidence type="ECO:0008006" key="4">
    <source>
        <dbReference type="Google" id="ProtNLM"/>
    </source>
</evidence>
<feature type="compositionally biased region" description="Polar residues" evidence="1">
    <location>
        <begin position="1261"/>
        <end position="1270"/>
    </location>
</feature>
<feature type="region of interest" description="Disordered" evidence="1">
    <location>
        <begin position="1077"/>
        <end position="1562"/>
    </location>
</feature>
<feature type="compositionally biased region" description="Polar residues" evidence="1">
    <location>
        <begin position="1442"/>
        <end position="1455"/>
    </location>
</feature>
<dbReference type="GO" id="GO:0003676">
    <property type="term" value="F:nucleic acid binding"/>
    <property type="evidence" value="ECO:0007669"/>
    <property type="project" value="InterPro"/>
</dbReference>
<feature type="compositionally biased region" description="Polar residues" evidence="1">
    <location>
        <begin position="1032"/>
        <end position="1041"/>
    </location>
</feature>
<feature type="compositionally biased region" description="Pro residues" evidence="1">
    <location>
        <begin position="1462"/>
        <end position="1473"/>
    </location>
</feature>
<name>A0A194WDU2_CYTMA</name>
<feature type="compositionally biased region" description="Polar residues" evidence="1">
    <location>
        <begin position="268"/>
        <end position="277"/>
    </location>
</feature>
<feature type="compositionally biased region" description="Polar residues" evidence="1">
    <location>
        <begin position="1179"/>
        <end position="1207"/>
    </location>
</feature>
<evidence type="ECO:0000313" key="2">
    <source>
        <dbReference type="EMBL" id="KUI74559.1"/>
    </source>
</evidence>
<feature type="compositionally biased region" description="Low complexity" evidence="1">
    <location>
        <begin position="1714"/>
        <end position="1726"/>
    </location>
</feature>
<feature type="compositionally biased region" description="Low complexity" evidence="1">
    <location>
        <begin position="1654"/>
        <end position="1676"/>
    </location>
</feature>
<feature type="region of interest" description="Disordered" evidence="1">
    <location>
        <begin position="794"/>
        <end position="858"/>
    </location>
</feature>
<feature type="compositionally biased region" description="Polar residues" evidence="1">
    <location>
        <begin position="954"/>
        <end position="963"/>
    </location>
</feature>
<organism evidence="2 3">
    <name type="scientific">Cytospora mali</name>
    <name type="common">Apple Valsa canker fungus</name>
    <name type="synonym">Valsa mali</name>
    <dbReference type="NCBI Taxonomy" id="578113"/>
    <lineage>
        <taxon>Eukaryota</taxon>
        <taxon>Fungi</taxon>
        <taxon>Dikarya</taxon>
        <taxon>Ascomycota</taxon>
        <taxon>Pezizomycotina</taxon>
        <taxon>Sordariomycetes</taxon>
        <taxon>Sordariomycetidae</taxon>
        <taxon>Diaporthales</taxon>
        <taxon>Cytosporaceae</taxon>
        <taxon>Cytospora</taxon>
    </lineage>
</organism>
<evidence type="ECO:0000256" key="1">
    <source>
        <dbReference type="SAM" id="MobiDB-lite"/>
    </source>
</evidence>
<feature type="compositionally biased region" description="Acidic residues" evidence="1">
    <location>
        <begin position="1006"/>
        <end position="1015"/>
    </location>
</feature>
<feature type="compositionally biased region" description="Basic and acidic residues" evidence="1">
    <location>
        <begin position="1499"/>
        <end position="1509"/>
    </location>
</feature>
<reference evidence="2" key="1">
    <citation type="submission" date="2014-12" db="EMBL/GenBank/DDBJ databases">
        <title>Genome Sequence of Valsa Canker Pathogens Uncovers a Specific Adaption of Colonization on Woody Bark.</title>
        <authorList>
            <person name="Yin Z."/>
            <person name="Liu H."/>
            <person name="Gao X."/>
            <person name="Li Z."/>
            <person name="Song N."/>
            <person name="Ke X."/>
            <person name="Dai Q."/>
            <person name="Wu Y."/>
            <person name="Sun Y."/>
            <person name="Xu J.-R."/>
            <person name="Kang Z.K."/>
            <person name="Wang L."/>
            <person name="Huang L."/>
        </authorList>
    </citation>
    <scope>NUCLEOTIDE SEQUENCE [LARGE SCALE GENOMIC DNA]</scope>
    <source>
        <strain evidence="2">03-8</strain>
    </source>
</reference>
<feature type="compositionally biased region" description="Polar residues" evidence="1">
    <location>
        <begin position="397"/>
        <end position="412"/>
    </location>
</feature>
<sequence>MASTISSNSQGFSESSLSMTAMTEFPRRYHWTYVKGHNGMMMIEPVVGFYFNPPPGVECRWSTDNGRREPQHLRFGQQLPKRHLVLWNDARLENEAAIYREKYWEDMKTLTAPKHFEDLYEYFDGLTIWMHGAANMWNLVNLLVADAQTNWQEHEKRIASECNTWILDWLESFPTSQFNRDKLIGWNQKTDILTAVTTQYDWMNDLRDLDMVGQNILRECFLFHYKRLTGKSPASACFNHRATDAPPEPAPASATPPAATQGPVIDSTEVSPKSLPNGQPDFKVGTPPPQGLATIPEHASPTKASVKAHGLTIDTIASTNIPKHTVSAPATAVPHVTVTPQISGEAEDVLVQKNGDNSINEESFNPQALGEQVEAKARQLSAQSAPEEMSEPILSALTDNNSQPRAASTTLELSGLEKKDVPSRNTAFNKPLVVSSGIRPNYDMNQPPSRTARGSPPRGPRLRRQGVAPIPTYQVSQHPMVQQGAPMGPPPPLHQHMMPLFGPHDGMQQPPAGFGPPSQSHGMHLPHNGLPPQGPPPPGVGMPPMGPPGVPFQNQIPIPPSRTDMPPFNDPQGLPMNAPPQYAAQQNVGAPLYQPNGYIQQPQHQSGHFNGNRQVSQNGRCNSVNSSGSRKLRDDPIHGPVYAMNPRKNSNTSSGPRRSSNASSEQMFRRPSHGNCVNQRSYHYNDDSFTQTFDECPCQRCVEASRSVFVKNVDPELGEHKIRAILMQYFSAWDPRYVRPKFQNKSALVAFNTDHDAVSAIQSFWSAGEKQTIPGLCKTAFVWYPLYSRHYSPRPHKPTGAPRGLVEAHNTSRRLSGSSKQRRGSNPYLGQRPIFNNPNFGNDIPGLQQQQQQQQQMAGQLTFNNLQSGPMYAVPYQPQPLQTSQRTLWVPPPANDSRRKSSTTESTKEEKASPSKACSEEPAEELLRKEDWRSKPPSEEAIEDSSDEVAVADTASNDSSQGARSIKVCLPSECGSARSRSVSPEVEDGPMEWQAEQASLKVGAAPEEEPEDEDAPTFVEATATKANDEKSSSGYNKTTSELAVPVEEFQHIISHEQAQPTNEDDQKTAYRYSKVTSELTGSTETIDINTVIRHKPQQKPRTLPTEWQDEPGGGCSELQSRFAELQNELQGDLQDNPAPDLPAEKTEGTSTATATEVAPEEPQVQQPRKKSGQHKKKQAQTATNAPASGPSSNTPTDAQSRGPSRASTGRPESRASTKHPQSAASTTAESSSRPSSAMQVHQDDQPKRKKNSKSQKKRKQTLTVESSAISEGQAKTGGSQNRGQGQDLGRAISGQESPKKKPKTVHPGPDPDPKPVEKQSAPEPATKTMADGSQKVIDKQQDTSIDSSYRVNAGGSLRMKKNRSPTKSQQKGDEKEEDNNKTPTKHGSKPLQTIFEPPSEEDRTHVSPDANLFPHQKFAIDQAKSSAPPKITLGIKKGTTKPSGNTIKFATNTARIGSLPPGFNPYPQLPPNTKPSAWSTVVKRSISDDPFSSGNVGGDRSKTWMKDQTVRSPQKPRGADEPANTSPTPSPEKKSGHRGGKNKSHLNAAAKAFTPMSSPTKAVVSLRTTATAQINTTAATTGNIGATSTFVLRAAPGLGDGRPIANHAKRPSLPGQKGDVIDTRFVTPAEQILDPAKTEQPGPPTKEKKRVNGPAQQQQKPTAAQVAAAAAGNAPAVSSSEDFPTLAAAATAPKKQAAGTSTVPASQNKESIKPASTSPRASATSPDNVRLGQGDAVSGTTLTPGAPARKAEQEDPEKGDWKTVGPSKKTGGKNTTIGRAAGSGVAGGRGGKLTQQGSRGVSGRAPGGEDKKGG</sequence>
<proteinExistence type="predicted"/>
<protein>
    <recommendedName>
        <fullName evidence="4">RRM domain-containing protein</fullName>
    </recommendedName>
</protein>
<dbReference type="OrthoDB" id="3941926at2759"/>
<dbReference type="InterPro" id="IPR035979">
    <property type="entry name" value="RBD_domain_sf"/>
</dbReference>
<feature type="compositionally biased region" description="Pro residues" evidence="1">
    <location>
        <begin position="532"/>
        <end position="550"/>
    </location>
</feature>
<feature type="compositionally biased region" description="Low complexity" evidence="1">
    <location>
        <begin position="653"/>
        <end position="664"/>
    </location>
</feature>
<feature type="region of interest" description="Disordered" evidence="1">
    <location>
        <begin position="883"/>
        <end position="1041"/>
    </location>
</feature>
<keyword evidence="3" id="KW-1185">Reference proteome</keyword>
<gene>
    <name evidence="2" type="ORF">VM1G_10131</name>
</gene>
<feature type="region of interest" description="Disordered" evidence="1">
    <location>
        <begin position="1597"/>
        <end position="1814"/>
    </location>
</feature>
<feature type="compositionally biased region" description="Basic residues" evidence="1">
    <location>
        <begin position="1167"/>
        <end position="1178"/>
    </location>
</feature>
<feature type="compositionally biased region" description="Low complexity" evidence="1">
    <location>
        <begin position="1684"/>
        <end position="1698"/>
    </location>
</feature>
<feature type="region of interest" description="Disordered" evidence="1">
    <location>
        <begin position="241"/>
        <end position="280"/>
    </location>
</feature>
<feature type="compositionally biased region" description="Polar residues" evidence="1">
    <location>
        <begin position="1699"/>
        <end position="1709"/>
    </location>
</feature>